<dbReference type="EMBL" id="MU857069">
    <property type="protein sequence ID" value="KAK4150475.1"/>
    <property type="molecule type" value="Genomic_DNA"/>
</dbReference>
<accession>A0AAN6VFR7</accession>
<evidence type="ECO:0000259" key="2">
    <source>
        <dbReference type="PROSITE" id="PS50238"/>
    </source>
</evidence>
<reference evidence="3" key="1">
    <citation type="journal article" date="2023" name="Mol. Phylogenet. Evol.">
        <title>Genome-scale phylogeny and comparative genomics of the fungal order Sordariales.</title>
        <authorList>
            <person name="Hensen N."/>
            <person name="Bonometti L."/>
            <person name="Westerberg I."/>
            <person name="Brannstrom I.O."/>
            <person name="Guillou S."/>
            <person name="Cros-Aarteil S."/>
            <person name="Calhoun S."/>
            <person name="Haridas S."/>
            <person name="Kuo A."/>
            <person name="Mondo S."/>
            <person name="Pangilinan J."/>
            <person name="Riley R."/>
            <person name="LaButti K."/>
            <person name="Andreopoulos B."/>
            <person name="Lipzen A."/>
            <person name="Chen C."/>
            <person name="Yan M."/>
            <person name="Daum C."/>
            <person name="Ng V."/>
            <person name="Clum A."/>
            <person name="Steindorff A."/>
            <person name="Ohm R.A."/>
            <person name="Martin F."/>
            <person name="Silar P."/>
            <person name="Natvig D.O."/>
            <person name="Lalanne C."/>
            <person name="Gautier V."/>
            <person name="Ament-Velasquez S.L."/>
            <person name="Kruys A."/>
            <person name="Hutchinson M.I."/>
            <person name="Powell A.J."/>
            <person name="Barry K."/>
            <person name="Miller A.N."/>
            <person name="Grigoriev I.V."/>
            <person name="Debuchy R."/>
            <person name="Gladieux P."/>
            <person name="Hiltunen Thoren M."/>
            <person name="Johannesson H."/>
        </authorList>
    </citation>
    <scope>NUCLEOTIDE SEQUENCE</scope>
    <source>
        <strain evidence="3">CBS 538.74</strain>
    </source>
</reference>
<feature type="domain" description="Rho-GAP" evidence="2">
    <location>
        <begin position="446"/>
        <end position="654"/>
    </location>
</feature>
<protein>
    <recommendedName>
        <fullName evidence="2">Rho-GAP domain-containing protein</fullName>
    </recommendedName>
</protein>
<proteinExistence type="predicted"/>
<dbReference type="Proteomes" id="UP001302745">
    <property type="component" value="Unassembled WGS sequence"/>
</dbReference>
<dbReference type="PROSITE" id="PS50238">
    <property type="entry name" value="RHOGAP"/>
    <property type="match status" value="1"/>
</dbReference>
<dbReference type="SUPFAM" id="SSF48350">
    <property type="entry name" value="GTPase activation domain, GAP"/>
    <property type="match status" value="1"/>
</dbReference>
<dbReference type="AlphaFoldDB" id="A0AAN6VFR7"/>
<evidence type="ECO:0000313" key="4">
    <source>
        <dbReference type="Proteomes" id="UP001302745"/>
    </source>
</evidence>
<sequence length="668" mass="73347">MDGTMVASCSTAGDAVVRASHAINEFVREVRESRSEFDIISTELHSLDSVLGLLNYDAPFFPSPLAEHTPGVLDICLALINELEGCISLLNQPGVSRADKKSRWLASRDHVGTLRWTLSRYKLVLGLAADLVGVTKSQERDQAEQGRVASQQDTPCGNDASEDSELTTVVTRIIEVAQDLEEDLQQSVALSRLGQYLHVLQAQALNARRRDRSSSMGGAPDSAIDVSYDDIERTALPLGKQTTLPLQMSTPGKLWEEEWEEERDEFVGELSEMPIQAPPLPARSTSRLGSASARRSPSRRSSTADSYSGASSTTALNSPGISNFSTPHQVTPQRPIREDYCTPVTELSEQMRHFPPRSETRTHSRRSSLFGQVLYSVWENPRPDVPSPTRPATSSGEMQQADRQPGLFRRRGSKLSTAFRSLGLRQPSLKTVDDDPGLDSIAVFGVPLATSIQVAKGVASTRHGSGESSTRATREYPLCVLRCVYHIRECGLDTPQLFGDDGDESRVAQLKEVFGSLETNYGKELDWSLFTVHDAADLVLLFLSELSKPIIPESVGKRWIALSRQAIIGGGRPEQGLDFWEEALMGIRGPGRPLFKLLLNLWGDIADAAEVNKMTAEHLADRAIRPLMHASATRRHADFMLGLAFLIRKRSEYSLAARGVTGKSNAAF</sequence>
<dbReference type="Pfam" id="PF00620">
    <property type="entry name" value="RhoGAP"/>
    <property type="match status" value="1"/>
</dbReference>
<feature type="region of interest" description="Disordered" evidence="1">
    <location>
        <begin position="379"/>
        <end position="412"/>
    </location>
</feature>
<reference evidence="3" key="2">
    <citation type="submission" date="2023-05" db="EMBL/GenBank/DDBJ databases">
        <authorList>
            <consortium name="Lawrence Berkeley National Laboratory"/>
            <person name="Steindorff A."/>
            <person name="Hensen N."/>
            <person name="Bonometti L."/>
            <person name="Westerberg I."/>
            <person name="Brannstrom I.O."/>
            <person name="Guillou S."/>
            <person name="Cros-Aarteil S."/>
            <person name="Calhoun S."/>
            <person name="Haridas S."/>
            <person name="Kuo A."/>
            <person name="Mondo S."/>
            <person name="Pangilinan J."/>
            <person name="Riley R."/>
            <person name="Labutti K."/>
            <person name="Andreopoulos B."/>
            <person name="Lipzen A."/>
            <person name="Chen C."/>
            <person name="Yanf M."/>
            <person name="Daum C."/>
            <person name="Ng V."/>
            <person name="Clum A."/>
            <person name="Ohm R."/>
            <person name="Martin F."/>
            <person name="Silar P."/>
            <person name="Natvig D."/>
            <person name="Lalanne C."/>
            <person name="Gautier V."/>
            <person name="Ament-Velasquez S.L."/>
            <person name="Kruys A."/>
            <person name="Hutchinson M.I."/>
            <person name="Powell A.J."/>
            <person name="Barry K."/>
            <person name="Miller A.N."/>
            <person name="Grigoriev I.V."/>
            <person name="Debuchy R."/>
            <person name="Gladieux P."/>
            <person name="Thoren M.H."/>
            <person name="Johannesson H."/>
        </authorList>
    </citation>
    <scope>NUCLEOTIDE SEQUENCE</scope>
    <source>
        <strain evidence="3">CBS 538.74</strain>
    </source>
</reference>
<comment type="caution">
    <text evidence="3">The sequence shown here is derived from an EMBL/GenBank/DDBJ whole genome shotgun (WGS) entry which is preliminary data.</text>
</comment>
<dbReference type="SMART" id="SM00324">
    <property type="entry name" value="RhoGAP"/>
    <property type="match status" value="1"/>
</dbReference>
<evidence type="ECO:0000313" key="3">
    <source>
        <dbReference type="EMBL" id="KAK4150475.1"/>
    </source>
</evidence>
<feature type="compositionally biased region" description="Polar residues" evidence="1">
    <location>
        <begin position="316"/>
        <end position="332"/>
    </location>
</feature>
<evidence type="ECO:0000256" key="1">
    <source>
        <dbReference type="SAM" id="MobiDB-lite"/>
    </source>
</evidence>
<feature type="region of interest" description="Disordered" evidence="1">
    <location>
        <begin position="247"/>
        <end position="336"/>
    </location>
</feature>
<dbReference type="GO" id="GO:0007165">
    <property type="term" value="P:signal transduction"/>
    <property type="evidence" value="ECO:0007669"/>
    <property type="project" value="InterPro"/>
</dbReference>
<gene>
    <name evidence="3" type="ORF">C8A00DRAFT_46135</name>
</gene>
<dbReference type="InterPro" id="IPR008936">
    <property type="entry name" value="Rho_GTPase_activation_prot"/>
</dbReference>
<feature type="compositionally biased region" description="Low complexity" evidence="1">
    <location>
        <begin position="282"/>
        <end position="315"/>
    </location>
</feature>
<organism evidence="3 4">
    <name type="scientific">Chaetomidium leptoderma</name>
    <dbReference type="NCBI Taxonomy" id="669021"/>
    <lineage>
        <taxon>Eukaryota</taxon>
        <taxon>Fungi</taxon>
        <taxon>Dikarya</taxon>
        <taxon>Ascomycota</taxon>
        <taxon>Pezizomycotina</taxon>
        <taxon>Sordariomycetes</taxon>
        <taxon>Sordariomycetidae</taxon>
        <taxon>Sordariales</taxon>
        <taxon>Chaetomiaceae</taxon>
        <taxon>Chaetomidium</taxon>
    </lineage>
</organism>
<dbReference type="Gene3D" id="1.10.555.10">
    <property type="entry name" value="Rho GTPase activation protein"/>
    <property type="match status" value="1"/>
</dbReference>
<feature type="region of interest" description="Disordered" evidence="1">
    <location>
        <begin position="139"/>
        <end position="164"/>
    </location>
</feature>
<name>A0AAN6VFR7_9PEZI</name>
<keyword evidence="4" id="KW-1185">Reference proteome</keyword>
<feature type="compositionally biased region" description="Polar residues" evidence="1">
    <location>
        <begin position="390"/>
        <end position="402"/>
    </location>
</feature>
<dbReference type="InterPro" id="IPR000198">
    <property type="entry name" value="RhoGAP_dom"/>
</dbReference>